<evidence type="ECO:0000313" key="7">
    <source>
        <dbReference type="Proteomes" id="UP000298049"/>
    </source>
</evidence>
<name>A0A4P7XEN7_9ALTE</name>
<feature type="transmembrane region" description="Helical" evidence="5">
    <location>
        <begin position="12"/>
        <end position="34"/>
    </location>
</feature>
<reference evidence="6 7" key="1">
    <citation type="submission" date="2018-07" db="EMBL/GenBank/DDBJ databases">
        <title>Marsedoiliclastica nanhaica gen. nov. sp. nov., a novel marine hydrocarbonoclastic bacterium isolated from an in-situ enriched hydrocarbon-degrading consortium in deep-sea sediment.</title>
        <authorList>
            <person name="Dong C."/>
            <person name="Ma T."/>
            <person name="Liu R."/>
            <person name="Shao Z."/>
        </authorList>
    </citation>
    <scope>NUCLEOTIDE SEQUENCE [LARGE SCALE GENOMIC DNA]</scope>
    <source>
        <strain evidence="7">soil36-7</strain>
    </source>
</reference>
<evidence type="ECO:0000256" key="2">
    <source>
        <dbReference type="ARBA" id="ARBA00022692"/>
    </source>
</evidence>
<comment type="subcellular location">
    <subcellularLocation>
        <location evidence="1">Endomembrane system</location>
        <topology evidence="1">Multi-pass membrane protein</topology>
    </subcellularLocation>
</comment>
<dbReference type="GO" id="GO:0008168">
    <property type="term" value="F:methyltransferase activity"/>
    <property type="evidence" value="ECO:0007669"/>
    <property type="project" value="UniProtKB-KW"/>
</dbReference>
<dbReference type="PANTHER" id="PTHR12714">
    <property type="entry name" value="PROTEIN-S ISOPRENYLCYSTEINE O-METHYLTRANSFERASE"/>
    <property type="match status" value="1"/>
</dbReference>
<organism evidence="6 7">
    <name type="scientific">Hydrocarboniclastica marina</name>
    <dbReference type="NCBI Taxonomy" id="2259620"/>
    <lineage>
        <taxon>Bacteria</taxon>
        <taxon>Pseudomonadati</taxon>
        <taxon>Pseudomonadota</taxon>
        <taxon>Gammaproteobacteria</taxon>
        <taxon>Alteromonadales</taxon>
        <taxon>Alteromonadaceae</taxon>
        <taxon>Hydrocarboniclastica</taxon>
    </lineage>
</organism>
<dbReference type="InterPro" id="IPR007318">
    <property type="entry name" value="Phopholipid_MeTrfase"/>
</dbReference>
<dbReference type="GO" id="GO:0032259">
    <property type="term" value="P:methylation"/>
    <property type="evidence" value="ECO:0007669"/>
    <property type="project" value="UniProtKB-KW"/>
</dbReference>
<proteinExistence type="predicted"/>
<evidence type="ECO:0000256" key="5">
    <source>
        <dbReference type="SAM" id="Phobius"/>
    </source>
</evidence>
<dbReference type="Gene3D" id="1.20.120.1630">
    <property type="match status" value="1"/>
</dbReference>
<keyword evidence="2 5" id="KW-0812">Transmembrane</keyword>
<keyword evidence="6" id="KW-0489">Methyltransferase</keyword>
<keyword evidence="6" id="KW-0808">Transferase</keyword>
<evidence type="ECO:0000256" key="1">
    <source>
        <dbReference type="ARBA" id="ARBA00004127"/>
    </source>
</evidence>
<dbReference type="AlphaFoldDB" id="A0A4P7XEN7"/>
<accession>A0A4P7XEN7</accession>
<keyword evidence="3 5" id="KW-1133">Transmembrane helix</keyword>
<protein>
    <submittedName>
        <fullName evidence="6">Isoprenylcysteine carboxylmethyltransferase family protein</fullName>
    </submittedName>
</protein>
<keyword evidence="4 5" id="KW-0472">Membrane</keyword>
<dbReference type="RefSeq" id="WP_136546477.1">
    <property type="nucleotide sequence ID" value="NZ_CP031093.1"/>
</dbReference>
<dbReference type="Proteomes" id="UP000298049">
    <property type="component" value="Chromosome"/>
</dbReference>
<feature type="transmembrane region" description="Helical" evidence="5">
    <location>
        <begin position="92"/>
        <end position="115"/>
    </location>
</feature>
<feature type="transmembrane region" description="Helical" evidence="5">
    <location>
        <begin position="40"/>
        <end position="60"/>
    </location>
</feature>
<dbReference type="Pfam" id="PF04191">
    <property type="entry name" value="PEMT"/>
    <property type="match status" value="1"/>
</dbReference>
<keyword evidence="7" id="KW-1185">Reference proteome</keyword>
<dbReference type="PANTHER" id="PTHR12714:SF24">
    <property type="entry name" value="SLR1182 PROTEIN"/>
    <property type="match status" value="1"/>
</dbReference>
<sequence>MSALDLKVPPVALVGIIAAGMWVTSEIFSDLSFAVPGATWWSSGIAAAGFWIAILGVLRFRAAGTTVDPRVPDQSASLVVSGIYRYSRNPMYLGFLLVLCAWGLFLGNALALAGLPMFVLYMNRFQIDPEERFMQEKFGDQYTRYRAGVRRWI</sequence>
<dbReference type="OrthoDB" id="9811969at2"/>
<evidence type="ECO:0000313" key="6">
    <source>
        <dbReference type="EMBL" id="QCF24854.1"/>
    </source>
</evidence>
<gene>
    <name evidence="6" type="ORF">soil367_02175</name>
</gene>
<dbReference type="GO" id="GO:0012505">
    <property type="term" value="C:endomembrane system"/>
    <property type="evidence" value="ECO:0007669"/>
    <property type="project" value="UniProtKB-SubCell"/>
</dbReference>
<evidence type="ECO:0000256" key="4">
    <source>
        <dbReference type="ARBA" id="ARBA00023136"/>
    </source>
</evidence>
<dbReference type="EMBL" id="CP031093">
    <property type="protein sequence ID" value="QCF24854.1"/>
    <property type="molecule type" value="Genomic_DNA"/>
</dbReference>
<dbReference type="KEGG" id="hmi:soil367_02175"/>
<evidence type="ECO:0000256" key="3">
    <source>
        <dbReference type="ARBA" id="ARBA00022989"/>
    </source>
</evidence>